<organism evidence="1 2">
    <name type="scientific">Xylaria grammica</name>
    <dbReference type="NCBI Taxonomy" id="363999"/>
    <lineage>
        <taxon>Eukaryota</taxon>
        <taxon>Fungi</taxon>
        <taxon>Dikarya</taxon>
        <taxon>Ascomycota</taxon>
        <taxon>Pezizomycotina</taxon>
        <taxon>Sordariomycetes</taxon>
        <taxon>Xylariomycetidae</taxon>
        <taxon>Xylariales</taxon>
        <taxon>Xylariaceae</taxon>
        <taxon>Xylaria</taxon>
    </lineage>
</organism>
<comment type="caution">
    <text evidence="1">The sequence shown here is derived from an EMBL/GenBank/DDBJ whole genome shotgun (WGS) entry which is preliminary data.</text>
</comment>
<proteinExistence type="predicted"/>
<sequence length="126" mass="13612">APPSMATCLSPTSQAPSCGAPDATALAAIRHALQQTPYADEHGCDSKLLLCRSFTLSAHLWHARDPVDFAVAWRDKQHLVAQPWNVWKRIDTAQADDIDGLGRILMTSGMGIEEAKGWFASRGGSL</sequence>
<feature type="non-terminal residue" evidence="1">
    <location>
        <position position="1"/>
    </location>
</feature>
<evidence type="ECO:0000313" key="1">
    <source>
        <dbReference type="EMBL" id="RWA10254.1"/>
    </source>
</evidence>
<accession>A0A439D778</accession>
<reference evidence="1 2" key="1">
    <citation type="submission" date="2018-12" db="EMBL/GenBank/DDBJ databases">
        <title>Draft genome sequence of Xylaria grammica IHI A82.</title>
        <authorList>
            <person name="Buettner E."/>
            <person name="Kellner H."/>
        </authorList>
    </citation>
    <scope>NUCLEOTIDE SEQUENCE [LARGE SCALE GENOMIC DNA]</scope>
    <source>
        <strain evidence="1 2">IHI A82</strain>
    </source>
</reference>
<dbReference type="AlphaFoldDB" id="A0A439D778"/>
<keyword evidence="2" id="KW-1185">Reference proteome</keyword>
<evidence type="ECO:0000313" key="2">
    <source>
        <dbReference type="Proteomes" id="UP000286045"/>
    </source>
</evidence>
<dbReference type="Proteomes" id="UP000286045">
    <property type="component" value="Unassembled WGS sequence"/>
</dbReference>
<gene>
    <name evidence="1" type="ORF">EKO27_g4860</name>
</gene>
<dbReference type="EMBL" id="RYZI01000121">
    <property type="protein sequence ID" value="RWA10254.1"/>
    <property type="molecule type" value="Genomic_DNA"/>
</dbReference>
<name>A0A439D778_9PEZI</name>
<protein>
    <submittedName>
        <fullName evidence="1">Uncharacterized protein</fullName>
    </submittedName>
</protein>
<dbReference type="STRING" id="363999.A0A439D778"/>